<comment type="caution">
    <text evidence="1">The sequence shown here is derived from an EMBL/GenBank/DDBJ whole genome shotgun (WGS) entry which is preliminary data.</text>
</comment>
<dbReference type="Proteomes" id="UP000319143">
    <property type="component" value="Unassembled WGS sequence"/>
</dbReference>
<gene>
    <name evidence="1" type="ORF">Poly41_21700</name>
</gene>
<name>A0A5C6DWB2_9BACT</name>
<protein>
    <submittedName>
        <fullName evidence="1">Uncharacterized protein</fullName>
    </submittedName>
</protein>
<dbReference type="OrthoDB" id="281660at2"/>
<evidence type="ECO:0000313" key="2">
    <source>
        <dbReference type="Proteomes" id="UP000319143"/>
    </source>
</evidence>
<sequence>MSTRATIAVRRADGFYDAVYLHYDGYPDHTGAILMHHYANQADAANLVAGGDLRCLQRESGEPEYFSDGHPAVMMPTGAALIEFARNCGAKYVYVFEDGTWSCKEF</sequence>
<dbReference type="EMBL" id="SJPV01000003">
    <property type="protein sequence ID" value="TWU39346.1"/>
    <property type="molecule type" value="Genomic_DNA"/>
</dbReference>
<dbReference type="AlphaFoldDB" id="A0A5C6DWB2"/>
<accession>A0A5C6DWB2</accession>
<dbReference type="RefSeq" id="WP_146526114.1">
    <property type="nucleotide sequence ID" value="NZ_SJPV01000003.1"/>
</dbReference>
<reference evidence="1 2" key="1">
    <citation type="submission" date="2019-02" db="EMBL/GenBank/DDBJ databases">
        <title>Deep-cultivation of Planctomycetes and their phenomic and genomic characterization uncovers novel biology.</title>
        <authorList>
            <person name="Wiegand S."/>
            <person name="Jogler M."/>
            <person name="Boedeker C."/>
            <person name="Pinto D."/>
            <person name="Vollmers J."/>
            <person name="Rivas-Marin E."/>
            <person name="Kohn T."/>
            <person name="Peeters S.H."/>
            <person name="Heuer A."/>
            <person name="Rast P."/>
            <person name="Oberbeckmann S."/>
            <person name="Bunk B."/>
            <person name="Jeske O."/>
            <person name="Meyerdierks A."/>
            <person name="Storesund J.E."/>
            <person name="Kallscheuer N."/>
            <person name="Luecker S."/>
            <person name="Lage O.M."/>
            <person name="Pohl T."/>
            <person name="Merkel B.J."/>
            <person name="Hornburger P."/>
            <person name="Mueller R.-W."/>
            <person name="Bruemmer F."/>
            <person name="Labrenz M."/>
            <person name="Spormann A.M."/>
            <person name="Op Den Camp H."/>
            <person name="Overmann J."/>
            <person name="Amann R."/>
            <person name="Jetten M.S.M."/>
            <person name="Mascher T."/>
            <person name="Medema M.H."/>
            <person name="Devos D.P."/>
            <person name="Kaster A.-K."/>
            <person name="Ovreas L."/>
            <person name="Rohde M."/>
            <person name="Galperin M.Y."/>
            <person name="Jogler C."/>
        </authorList>
    </citation>
    <scope>NUCLEOTIDE SEQUENCE [LARGE SCALE GENOMIC DNA]</scope>
    <source>
        <strain evidence="1 2">Poly41</strain>
    </source>
</reference>
<evidence type="ECO:0000313" key="1">
    <source>
        <dbReference type="EMBL" id="TWU39346.1"/>
    </source>
</evidence>
<organism evidence="1 2">
    <name type="scientific">Novipirellula artificiosorum</name>
    <dbReference type="NCBI Taxonomy" id="2528016"/>
    <lineage>
        <taxon>Bacteria</taxon>
        <taxon>Pseudomonadati</taxon>
        <taxon>Planctomycetota</taxon>
        <taxon>Planctomycetia</taxon>
        <taxon>Pirellulales</taxon>
        <taxon>Pirellulaceae</taxon>
        <taxon>Novipirellula</taxon>
    </lineage>
</organism>
<proteinExistence type="predicted"/>
<keyword evidence="2" id="KW-1185">Reference proteome</keyword>